<dbReference type="Proteomes" id="UP000627838">
    <property type="component" value="Unassembled WGS sequence"/>
</dbReference>
<protein>
    <recommendedName>
        <fullName evidence="4">Secreted protein</fullName>
    </recommendedName>
</protein>
<proteinExistence type="predicted"/>
<sequence length="259" mass="27297">MRSPFRLRRVAAAAAVALGTVLTGTLLTGPALAAPAAAEEIPEFSHEDCPALPDGAVPGYWLCNAVVVSGGEFSFGSFEQQIETPMRLVYANGFDAETFEETAILASFESEWMTVQEGIFGDPFVTAVYAKPEAVDLDLVNGNVQLDLKVRLKNPLLGRHCTIGTDDDPIELDLTIGTTNPPPPNEPISGSPPVDVSTDPWVVKTTLVDNAFAVPGADDCGIADSANWLVDLIAGLPSAAGGNTAIFEQYVAAKSYTDL</sequence>
<feature type="chain" id="PRO_5046029890" description="Secreted protein" evidence="1">
    <location>
        <begin position="34"/>
        <end position="259"/>
    </location>
</feature>
<organism evidence="2 3">
    <name type="scientific">Actinomadura algeriensis</name>
    <dbReference type="NCBI Taxonomy" id="1679523"/>
    <lineage>
        <taxon>Bacteria</taxon>
        <taxon>Bacillati</taxon>
        <taxon>Actinomycetota</taxon>
        <taxon>Actinomycetes</taxon>
        <taxon>Streptosporangiales</taxon>
        <taxon>Thermomonosporaceae</taxon>
        <taxon>Actinomadura</taxon>
    </lineage>
</organism>
<reference evidence="2 3" key="1">
    <citation type="submission" date="2020-10" db="EMBL/GenBank/DDBJ databases">
        <title>Sequencing the genomes of 1000 actinobacteria strains.</title>
        <authorList>
            <person name="Klenk H.-P."/>
        </authorList>
    </citation>
    <scope>NUCLEOTIDE SEQUENCE [LARGE SCALE GENOMIC DNA]</scope>
    <source>
        <strain evidence="2 3">DSM 46744</strain>
    </source>
</reference>
<evidence type="ECO:0000313" key="2">
    <source>
        <dbReference type="EMBL" id="MBE1534021.1"/>
    </source>
</evidence>
<evidence type="ECO:0000256" key="1">
    <source>
        <dbReference type="SAM" id="SignalP"/>
    </source>
</evidence>
<accession>A0ABR9JTX7</accession>
<dbReference type="RefSeq" id="WP_192760469.1">
    <property type="nucleotide sequence ID" value="NZ_JADBDZ010000001.1"/>
</dbReference>
<keyword evidence="3" id="KW-1185">Reference proteome</keyword>
<gene>
    <name evidence="2" type="ORF">H4W34_003854</name>
</gene>
<feature type="signal peptide" evidence="1">
    <location>
        <begin position="1"/>
        <end position="33"/>
    </location>
</feature>
<comment type="caution">
    <text evidence="2">The sequence shown here is derived from an EMBL/GenBank/DDBJ whole genome shotgun (WGS) entry which is preliminary data.</text>
</comment>
<evidence type="ECO:0000313" key="3">
    <source>
        <dbReference type="Proteomes" id="UP000627838"/>
    </source>
</evidence>
<name>A0ABR9JTX7_9ACTN</name>
<dbReference type="EMBL" id="JADBDZ010000001">
    <property type="protein sequence ID" value="MBE1534021.1"/>
    <property type="molecule type" value="Genomic_DNA"/>
</dbReference>
<evidence type="ECO:0008006" key="4">
    <source>
        <dbReference type="Google" id="ProtNLM"/>
    </source>
</evidence>
<keyword evidence="1" id="KW-0732">Signal</keyword>